<dbReference type="RefSeq" id="WP_242878294.1">
    <property type="nucleotide sequence ID" value="NZ_JAQCZP010000001.1"/>
</dbReference>
<comment type="caution">
    <text evidence="3">The sequence shown here is derived from an EMBL/GenBank/DDBJ whole genome shotgun (WGS) entry which is preliminary data.</text>
</comment>
<dbReference type="EMBL" id="MCGH01000003">
    <property type="protein sequence ID" value="ODM04545.1"/>
    <property type="molecule type" value="Genomic_DNA"/>
</dbReference>
<evidence type="ECO:0000313" key="4">
    <source>
        <dbReference type="Proteomes" id="UP000094067"/>
    </source>
</evidence>
<evidence type="ECO:0000259" key="2">
    <source>
        <dbReference type="Pfam" id="PF13007"/>
    </source>
</evidence>
<dbReference type="GO" id="GO:0003677">
    <property type="term" value="F:DNA binding"/>
    <property type="evidence" value="ECO:0007669"/>
    <property type="project" value="UniProtKB-KW"/>
</dbReference>
<dbReference type="Pfam" id="PF13007">
    <property type="entry name" value="LZ_Tnp_IS66"/>
    <property type="match status" value="1"/>
</dbReference>
<gene>
    <name evidence="3" type="ORF">BEI61_05352</name>
</gene>
<sequence>MGSKHTLGEWSNLSREELITIILGMQGQLDALNENIEKLIEQVRLANQQRFGRHTETMASIEGQLSFFDEADALYNPLTGTGS</sequence>
<evidence type="ECO:0000256" key="1">
    <source>
        <dbReference type="SAM" id="Coils"/>
    </source>
</evidence>
<keyword evidence="3" id="KW-0238">DNA-binding</keyword>
<name>A0A1E3A704_9FIRM</name>
<protein>
    <submittedName>
        <fullName evidence="3">Transposase C of IS166 homeodomain protein</fullName>
    </submittedName>
</protein>
<organism evidence="3 4">
    <name type="scientific">Eisenbergiella tayi</name>
    <dbReference type="NCBI Taxonomy" id="1432052"/>
    <lineage>
        <taxon>Bacteria</taxon>
        <taxon>Bacillati</taxon>
        <taxon>Bacillota</taxon>
        <taxon>Clostridia</taxon>
        <taxon>Lachnospirales</taxon>
        <taxon>Lachnospiraceae</taxon>
        <taxon>Eisenbergiella</taxon>
    </lineage>
</organism>
<accession>A0A1E3A704</accession>
<keyword evidence="3" id="KW-0371">Homeobox</keyword>
<dbReference type="AlphaFoldDB" id="A0A1E3A704"/>
<proteinExistence type="predicted"/>
<reference evidence="3 4" key="1">
    <citation type="submission" date="2016-07" db="EMBL/GenBank/DDBJ databases">
        <title>Characterization of isolates of Eisenbergiella tayi derived from blood cultures, using whole genome sequencing.</title>
        <authorList>
            <person name="Burdz T."/>
            <person name="Wiebe D."/>
            <person name="Huynh C."/>
            <person name="Bernard K."/>
        </authorList>
    </citation>
    <scope>NUCLEOTIDE SEQUENCE [LARGE SCALE GENOMIC DNA]</scope>
    <source>
        <strain evidence="3 4">NML 110608</strain>
    </source>
</reference>
<feature type="domain" description="Transposase TnpC homeodomain" evidence="2">
    <location>
        <begin position="39"/>
        <end position="72"/>
    </location>
</feature>
<evidence type="ECO:0000313" key="3">
    <source>
        <dbReference type="EMBL" id="ODM04545.1"/>
    </source>
</evidence>
<feature type="coiled-coil region" evidence="1">
    <location>
        <begin position="22"/>
        <end position="49"/>
    </location>
</feature>
<dbReference type="InterPro" id="IPR024463">
    <property type="entry name" value="Transposase_TnpC_homeodom"/>
</dbReference>
<dbReference type="Proteomes" id="UP000094067">
    <property type="component" value="Unassembled WGS sequence"/>
</dbReference>
<keyword evidence="1" id="KW-0175">Coiled coil</keyword>